<feature type="transmembrane region" description="Helical" evidence="9">
    <location>
        <begin position="314"/>
        <end position="345"/>
    </location>
</feature>
<evidence type="ECO:0000256" key="7">
    <source>
        <dbReference type="ARBA" id="ARBA00023136"/>
    </source>
</evidence>
<evidence type="ECO:0000313" key="11">
    <source>
        <dbReference type="Proteomes" id="UP000190637"/>
    </source>
</evidence>
<organism evidence="10 11">
    <name type="scientific">Marinactinospora thermotolerans DSM 45154</name>
    <dbReference type="NCBI Taxonomy" id="1122192"/>
    <lineage>
        <taxon>Bacteria</taxon>
        <taxon>Bacillati</taxon>
        <taxon>Actinomycetota</taxon>
        <taxon>Actinomycetes</taxon>
        <taxon>Streptosporangiales</taxon>
        <taxon>Nocardiopsidaceae</taxon>
        <taxon>Marinactinospora</taxon>
    </lineage>
</organism>
<evidence type="ECO:0000256" key="1">
    <source>
        <dbReference type="ARBA" id="ARBA00004651"/>
    </source>
</evidence>
<keyword evidence="7 9" id="KW-0472">Membrane</keyword>
<evidence type="ECO:0000256" key="3">
    <source>
        <dbReference type="ARBA" id="ARBA00022448"/>
    </source>
</evidence>
<dbReference type="RefSeq" id="WP_078759533.1">
    <property type="nucleotide sequence ID" value="NZ_FUWS01000001.1"/>
</dbReference>
<keyword evidence="5 9" id="KW-0812">Transmembrane</keyword>
<keyword evidence="11" id="KW-1185">Reference proteome</keyword>
<dbReference type="PANTHER" id="PTHR21716:SF53">
    <property type="entry name" value="PERMEASE PERM-RELATED"/>
    <property type="match status" value="1"/>
</dbReference>
<keyword evidence="6 9" id="KW-1133">Transmembrane helix</keyword>
<dbReference type="STRING" id="1122192.SAMN02745673_00081"/>
<dbReference type="PANTHER" id="PTHR21716">
    <property type="entry name" value="TRANSMEMBRANE PROTEIN"/>
    <property type="match status" value="1"/>
</dbReference>
<evidence type="ECO:0000256" key="2">
    <source>
        <dbReference type="ARBA" id="ARBA00009773"/>
    </source>
</evidence>
<dbReference type="GO" id="GO:0005886">
    <property type="term" value="C:plasma membrane"/>
    <property type="evidence" value="ECO:0007669"/>
    <property type="project" value="UniProtKB-SubCell"/>
</dbReference>
<evidence type="ECO:0000256" key="6">
    <source>
        <dbReference type="ARBA" id="ARBA00022989"/>
    </source>
</evidence>
<comment type="similarity">
    <text evidence="2">Belongs to the autoinducer-2 exporter (AI-2E) (TC 2.A.86) family.</text>
</comment>
<keyword evidence="4" id="KW-1003">Cell membrane</keyword>
<sequence length="393" mass="40337">MTPDRAGQRDGADERLRAAAGVAWRLLVVGAAIAILVWIAIRLRTVVIPIILAVALTALLGPPTAWLRRKGLGRGPATTIVVLGSLVVLGGAITLMIQPALAGSGDLIASVQQGLARVPSALARVGVDQAMFEQLWSRAQQELQQSSGRLVSGAWSSAVAAGQVVIGIVLVAVLTVYFLHSGDRLVQWLLSLFPAASRSSLYSGGTTAYEVLGRYVRGVAIVGLIDAVGIGIFLIFLIDIQLAIPLIVLTFIGAFLPVIGAFLAGLLSALAALVTEGWVIALVVVGVTILVQQLESNLFAPRVYGRSLDLPSPVVLLVITIGSLLGGIAGAFLSTPIAAVVAALLRRSPAEEESAAPKVGAGGGGKVRAPSERGGPVEEAGGASRPAAPPDRG</sequence>
<reference evidence="10 11" key="1">
    <citation type="submission" date="2017-02" db="EMBL/GenBank/DDBJ databases">
        <authorList>
            <person name="Peterson S.W."/>
        </authorList>
    </citation>
    <scope>NUCLEOTIDE SEQUENCE [LARGE SCALE GENOMIC DNA]</scope>
    <source>
        <strain evidence="10 11">DSM 45154</strain>
    </source>
</reference>
<evidence type="ECO:0000256" key="8">
    <source>
        <dbReference type="SAM" id="MobiDB-lite"/>
    </source>
</evidence>
<feature type="transmembrane region" description="Helical" evidence="9">
    <location>
        <begin position="21"/>
        <end position="41"/>
    </location>
</feature>
<dbReference type="AlphaFoldDB" id="A0A1T4JZQ8"/>
<feature type="transmembrane region" description="Helical" evidence="9">
    <location>
        <begin position="277"/>
        <end position="294"/>
    </location>
</feature>
<dbReference type="EMBL" id="FUWS01000001">
    <property type="protein sequence ID" value="SJZ35614.1"/>
    <property type="molecule type" value="Genomic_DNA"/>
</dbReference>
<gene>
    <name evidence="10" type="ORF">SAMN02745673_00081</name>
</gene>
<feature type="transmembrane region" description="Helical" evidence="9">
    <location>
        <begin position="244"/>
        <end position="270"/>
    </location>
</feature>
<feature type="transmembrane region" description="Helical" evidence="9">
    <location>
        <begin position="154"/>
        <end position="179"/>
    </location>
</feature>
<feature type="transmembrane region" description="Helical" evidence="9">
    <location>
        <begin position="47"/>
        <end position="67"/>
    </location>
</feature>
<comment type="subcellular location">
    <subcellularLocation>
        <location evidence="1">Cell membrane</location>
        <topology evidence="1">Multi-pass membrane protein</topology>
    </subcellularLocation>
</comment>
<dbReference type="Pfam" id="PF01594">
    <property type="entry name" value="AI-2E_transport"/>
    <property type="match status" value="1"/>
</dbReference>
<proteinExistence type="inferred from homology"/>
<dbReference type="GO" id="GO:0055085">
    <property type="term" value="P:transmembrane transport"/>
    <property type="evidence" value="ECO:0007669"/>
    <property type="project" value="TreeGrafter"/>
</dbReference>
<evidence type="ECO:0000256" key="9">
    <source>
        <dbReference type="SAM" id="Phobius"/>
    </source>
</evidence>
<protein>
    <submittedName>
        <fullName evidence="10">Predicted PurR-regulated permease PerM</fullName>
    </submittedName>
</protein>
<keyword evidence="3" id="KW-0813">Transport</keyword>
<dbReference type="OrthoDB" id="9784366at2"/>
<evidence type="ECO:0000313" key="10">
    <source>
        <dbReference type="EMBL" id="SJZ35614.1"/>
    </source>
</evidence>
<evidence type="ECO:0000256" key="4">
    <source>
        <dbReference type="ARBA" id="ARBA00022475"/>
    </source>
</evidence>
<evidence type="ECO:0000256" key="5">
    <source>
        <dbReference type="ARBA" id="ARBA00022692"/>
    </source>
</evidence>
<feature type="transmembrane region" description="Helical" evidence="9">
    <location>
        <begin position="79"/>
        <end position="97"/>
    </location>
</feature>
<accession>A0A1T4JZQ8</accession>
<feature type="region of interest" description="Disordered" evidence="8">
    <location>
        <begin position="351"/>
        <end position="393"/>
    </location>
</feature>
<name>A0A1T4JZQ8_9ACTN</name>
<dbReference type="Proteomes" id="UP000190637">
    <property type="component" value="Unassembled WGS sequence"/>
</dbReference>
<feature type="transmembrane region" description="Helical" evidence="9">
    <location>
        <begin position="219"/>
        <end position="238"/>
    </location>
</feature>
<dbReference type="InterPro" id="IPR002549">
    <property type="entry name" value="AI-2E-like"/>
</dbReference>